<dbReference type="GO" id="GO:0004930">
    <property type="term" value="F:G protein-coupled receptor activity"/>
    <property type="evidence" value="ECO:0007669"/>
    <property type="project" value="UniProtKB-KW"/>
</dbReference>
<feature type="transmembrane region" description="Helical" evidence="10">
    <location>
        <begin position="157"/>
        <end position="182"/>
    </location>
</feature>
<evidence type="ECO:0000313" key="12">
    <source>
        <dbReference type="EMBL" id="CAG7718074.1"/>
    </source>
</evidence>
<feature type="compositionally biased region" description="Low complexity" evidence="9">
    <location>
        <begin position="204"/>
        <end position="221"/>
    </location>
</feature>
<comment type="similarity">
    <text evidence="2">Belongs to the G-protein coupled receptor 1 family.</text>
</comment>
<evidence type="ECO:0000256" key="2">
    <source>
        <dbReference type="ARBA" id="ARBA00010663"/>
    </source>
</evidence>
<keyword evidence="4 10" id="KW-1133">Transmembrane helix</keyword>
<feature type="non-terminal residue" evidence="12">
    <location>
        <position position="1"/>
    </location>
</feature>
<reference evidence="12" key="1">
    <citation type="submission" date="2021-06" db="EMBL/GenBank/DDBJ databases">
        <authorList>
            <person name="Hodson N. C."/>
            <person name="Mongue J. A."/>
            <person name="Jaron S. K."/>
        </authorList>
    </citation>
    <scope>NUCLEOTIDE SEQUENCE</scope>
</reference>
<feature type="non-terminal residue" evidence="12">
    <location>
        <position position="348"/>
    </location>
</feature>
<keyword evidence="5" id="KW-0297">G-protein coupled receptor</keyword>
<dbReference type="InterPro" id="IPR017452">
    <property type="entry name" value="GPCR_Rhodpsn_7TM"/>
</dbReference>
<dbReference type="PANTHER" id="PTHR24243">
    <property type="entry name" value="G-PROTEIN COUPLED RECEPTOR"/>
    <property type="match status" value="1"/>
</dbReference>
<keyword evidence="13" id="KW-1185">Reference proteome</keyword>
<comment type="subcellular location">
    <subcellularLocation>
        <location evidence="1">Membrane</location>
        <topology evidence="1">Multi-pass membrane protein</topology>
    </subcellularLocation>
</comment>
<evidence type="ECO:0000259" key="11">
    <source>
        <dbReference type="PROSITE" id="PS50262"/>
    </source>
</evidence>
<evidence type="ECO:0000256" key="1">
    <source>
        <dbReference type="ARBA" id="ARBA00004141"/>
    </source>
</evidence>
<name>A0A8J2K1H5_9HEXA</name>
<feature type="region of interest" description="Disordered" evidence="9">
    <location>
        <begin position="194"/>
        <end position="221"/>
    </location>
</feature>
<feature type="transmembrane region" description="Helical" evidence="10">
    <location>
        <begin position="100"/>
        <end position="123"/>
    </location>
</feature>
<evidence type="ECO:0000256" key="5">
    <source>
        <dbReference type="ARBA" id="ARBA00023040"/>
    </source>
</evidence>
<dbReference type="PROSITE" id="PS00237">
    <property type="entry name" value="G_PROTEIN_RECEP_F1_1"/>
    <property type="match status" value="1"/>
</dbReference>
<dbReference type="PANTHER" id="PTHR24243:SF224">
    <property type="entry name" value="G-PROTEIN COUPLED RECEPTOR 19-RELATED"/>
    <property type="match status" value="1"/>
</dbReference>
<dbReference type="OrthoDB" id="5964776at2759"/>
<keyword evidence="8" id="KW-0807">Transducer</keyword>
<evidence type="ECO:0000256" key="8">
    <source>
        <dbReference type="ARBA" id="ARBA00023224"/>
    </source>
</evidence>
<gene>
    <name evidence="12" type="ORF">AFUS01_LOCUS7495</name>
</gene>
<dbReference type="PROSITE" id="PS50262">
    <property type="entry name" value="G_PROTEIN_RECEP_F1_2"/>
    <property type="match status" value="1"/>
</dbReference>
<evidence type="ECO:0000256" key="6">
    <source>
        <dbReference type="ARBA" id="ARBA00023136"/>
    </source>
</evidence>
<evidence type="ECO:0000256" key="9">
    <source>
        <dbReference type="SAM" id="MobiDB-lite"/>
    </source>
</evidence>
<dbReference type="EMBL" id="CAJVCH010050633">
    <property type="protein sequence ID" value="CAG7718074.1"/>
    <property type="molecule type" value="Genomic_DNA"/>
</dbReference>
<keyword evidence="7" id="KW-0675">Receptor</keyword>
<proteinExistence type="inferred from homology"/>
<keyword evidence="3 10" id="KW-0812">Transmembrane</keyword>
<dbReference type="Pfam" id="PF00001">
    <property type="entry name" value="7tm_1"/>
    <property type="match status" value="1"/>
</dbReference>
<dbReference type="InterPro" id="IPR000276">
    <property type="entry name" value="GPCR_Rhodpsn"/>
</dbReference>
<accession>A0A8J2K1H5</accession>
<dbReference type="GO" id="GO:0005886">
    <property type="term" value="C:plasma membrane"/>
    <property type="evidence" value="ECO:0007669"/>
    <property type="project" value="TreeGrafter"/>
</dbReference>
<feature type="transmembrane region" description="Helical" evidence="10">
    <location>
        <begin position="61"/>
        <end position="79"/>
    </location>
</feature>
<evidence type="ECO:0000256" key="4">
    <source>
        <dbReference type="ARBA" id="ARBA00022989"/>
    </source>
</evidence>
<feature type="domain" description="G-protein coupled receptors family 1 profile" evidence="11">
    <location>
        <begin position="1"/>
        <end position="184"/>
    </location>
</feature>
<feature type="transmembrane region" description="Helical" evidence="10">
    <location>
        <begin position="21"/>
        <end position="41"/>
    </location>
</feature>
<comment type="caution">
    <text evidence="12">The sequence shown here is derived from an EMBL/GenBank/DDBJ whole genome shotgun (WGS) entry which is preliminary data.</text>
</comment>
<evidence type="ECO:0000256" key="3">
    <source>
        <dbReference type="ARBA" id="ARBA00022692"/>
    </source>
</evidence>
<evidence type="ECO:0000256" key="7">
    <source>
        <dbReference type="ARBA" id="ARBA00023170"/>
    </source>
</evidence>
<evidence type="ECO:0000313" key="13">
    <source>
        <dbReference type="Proteomes" id="UP000708208"/>
    </source>
</evidence>
<evidence type="ECO:0000256" key="10">
    <source>
        <dbReference type="SAM" id="Phobius"/>
    </source>
</evidence>
<sequence length="348" mass="39304">NLTVVLVMRLHWRMRSVAKFCLGNLAFANLCVAMFCIYQNLSLYLMDSWIFGDVLCKMYHFTNSLSHTASILILVVISVERYFAILHPFRCRRVVTIQRLRIIILGVWTISALLCSPRLYYIVTIKNQFPGLKGETKKYEVICSIGSSLFDSKIADLIHFVLLFLLPLLVITTLYAKIALFLHKRPFPTSLRSDRINHDDTLPTQSDLSSSGESSTTNTISRSRFLEKKPWNALGRKKSGSKDQTLKAVLARKATTNVKETDLSRTKCTCDFQNEDAILGPEIDLGQVNRKIIIGKNPKDGSTGLDGGKSPRRFFRVKFPRAYGQRGSLGVLCHQDSVVRSASRHRGV</sequence>
<dbReference type="Proteomes" id="UP000708208">
    <property type="component" value="Unassembled WGS sequence"/>
</dbReference>
<dbReference type="AlphaFoldDB" id="A0A8J2K1H5"/>
<protein>
    <recommendedName>
        <fullName evidence="11">G-protein coupled receptors family 1 profile domain-containing protein</fullName>
    </recommendedName>
</protein>
<organism evidence="12 13">
    <name type="scientific">Allacma fusca</name>
    <dbReference type="NCBI Taxonomy" id="39272"/>
    <lineage>
        <taxon>Eukaryota</taxon>
        <taxon>Metazoa</taxon>
        <taxon>Ecdysozoa</taxon>
        <taxon>Arthropoda</taxon>
        <taxon>Hexapoda</taxon>
        <taxon>Collembola</taxon>
        <taxon>Symphypleona</taxon>
        <taxon>Sminthuridae</taxon>
        <taxon>Allacma</taxon>
    </lineage>
</organism>
<keyword evidence="6 10" id="KW-0472">Membrane</keyword>
<dbReference type="SUPFAM" id="SSF81321">
    <property type="entry name" value="Family A G protein-coupled receptor-like"/>
    <property type="match status" value="1"/>
</dbReference>